<dbReference type="InterPro" id="IPR018171">
    <property type="entry name" value="Pept_tRNA_hydro_CS"/>
</dbReference>
<evidence type="ECO:0000256" key="1">
    <source>
        <dbReference type="ARBA" id="ARBA00013260"/>
    </source>
</evidence>
<dbReference type="GO" id="GO:0000049">
    <property type="term" value="F:tRNA binding"/>
    <property type="evidence" value="ECO:0007669"/>
    <property type="project" value="UniProtKB-KW"/>
</dbReference>
<evidence type="ECO:0000313" key="8">
    <source>
        <dbReference type="Proteomes" id="UP000029867"/>
    </source>
</evidence>
<accession>A0A099NZY1</accession>
<dbReference type="HOGENOM" id="CLU_062456_2_1_1"/>
<keyword evidence="3 7" id="KW-0378">Hydrolase</keyword>
<reference evidence="6" key="2">
    <citation type="submission" date="2014-08" db="EMBL/GenBank/DDBJ databases">
        <title>Exploiting Issatchenkia orientalis SD108 for Succinic Acid Production.</title>
        <authorList>
            <person name="Xiao H."/>
            <person name="Shao Z."/>
            <person name="Jiang Y."/>
            <person name="Dole S."/>
            <person name="Zhao H."/>
        </authorList>
    </citation>
    <scope>NUCLEOTIDE SEQUENCE [LARGE SCALE GENOMIC DNA]</scope>
    <source>
        <strain evidence="6">SD108</strain>
    </source>
</reference>
<comment type="caution">
    <text evidence="6">The sequence shown here is derived from an EMBL/GenBank/DDBJ whole genome shotgun (WGS) entry which is preliminary data.</text>
</comment>
<dbReference type="InterPro" id="IPR001328">
    <property type="entry name" value="Pept_tRNA_hydro"/>
</dbReference>
<dbReference type="Proteomes" id="UP000029867">
    <property type="component" value="Unassembled WGS sequence"/>
</dbReference>
<evidence type="ECO:0000256" key="3">
    <source>
        <dbReference type="ARBA" id="ARBA00022801"/>
    </source>
</evidence>
<dbReference type="EMBL" id="JQFK01000033">
    <property type="protein sequence ID" value="KGK37599.1"/>
    <property type="molecule type" value="Genomic_DNA"/>
</dbReference>
<dbReference type="NCBIfam" id="TIGR00447">
    <property type="entry name" value="pth"/>
    <property type="match status" value="1"/>
</dbReference>
<dbReference type="AlphaFoldDB" id="A0A099NZY1"/>
<dbReference type="EMBL" id="NHMM01000004">
    <property type="protein sequence ID" value="OUT21712.1"/>
    <property type="molecule type" value="Genomic_DNA"/>
</dbReference>
<dbReference type="PROSITE" id="PS01196">
    <property type="entry name" value="PEPT_TRNA_HYDROL_2"/>
    <property type="match status" value="1"/>
</dbReference>
<organism evidence="6 8">
    <name type="scientific">Pichia kudriavzevii</name>
    <name type="common">Yeast</name>
    <name type="synonym">Issatchenkia orientalis</name>
    <dbReference type="NCBI Taxonomy" id="4909"/>
    <lineage>
        <taxon>Eukaryota</taxon>
        <taxon>Fungi</taxon>
        <taxon>Dikarya</taxon>
        <taxon>Ascomycota</taxon>
        <taxon>Saccharomycotina</taxon>
        <taxon>Pichiomycetes</taxon>
        <taxon>Pichiales</taxon>
        <taxon>Pichiaceae</taxon>
        <taxon>Pichia</taxon>
    </lineage>
</organism>
<dbReference type="Gene3D" id="3.40.50.1470">
    <property type="entry name" value="Peptidyl-tRNA hydrolase"/>
    <property type="match status" value="1"/>
</dbReference>
<dbReference type="Proteomes" id="UP000195871">
    <property type="component" value="Unassembled WGS sequence"/>
</dbReference>
<sequence length="189" mass="21202">MSLPKRLLVLSLGNPPAYDGTRHSVGHLMLKLVCTRLGAQPNRTGSFNTHETEIDDTRVTFYRVPGYMNESGKSLNPFYKIWKSRTKKEIEDTVIILHDELDVDVGKIKVRSPGRSHRGHNGLRSIQASSPIGKDYVSFQIGIGRNYSGDRQTPGVVANYVLSKFTPKERLTIESETLDKVVDAIKTYV</sequence>
<protein>
    <recommendedName>
        <fullName evidence="1">peptidyl-tRNA hydrolase</fullName>
        <ecNumber evidence="1">3.1.1.29</ecNumber>
    </recommendedName>
</protein>
<keyword evidence="2" id="KW-0820">tRNA-binding</keyword>
<proteinExistence type="inferred from homology"/>
<evidence type="ECO:0000313" key="9">
    <source>
        <dbReference type="Proteomes" id="UP000195871"/>
    </source>
</evidence>
<reference evidence="7 9" key="3">
    <citation type="submission" date="2017-05" db="EMBL/GenBank/DDBJ databases">
        <title>The Genome Sequence of Candida krusei Ckrusei653.</title>
        <authorList>
            <person name="Cuomo C."/>
            <person name="Forche A."/>
            <person name="Young S."/>
            <person name="Abouelleil A."/>
            <person name="Cao P."/>
            <person name="Chapman S."/>
            <person name="Cusick C."/>
            <person name="Shea T."/>
            <person name="Nusbaum C."/>
            <person name="Birren B."/>
        </authorList>
    </citation>
    <scope>NUCLEOTIDE SEQUENCE [LARGE SCALE GENOMIC DNA]</scope>
    <source>
        <strain evidence="7 9">Ckrusei653</strain>
    </source>
</reference>
<dbReference type="GO" id="GO:0005739">
    <property type="term" value="C:mitochondrion"/>
    <property type="evidence" value="ECO:0007669"/>
    <property type="project" value="GOC"/>
</dbReference>
<evidence type="ECO:0000256" key="2">
    <source>
        <dbReference type="ARBA" id="ARBA00022555"/>
    </source>
</evidence>
<dbReference type="GO" id="GO:0004045">
    <property type="term" value="F:peptidyl-tRNA hydrolase activity"/>
    <property type="evidence" value="ECO:0007669"/>
    <property type="project" value="UniProtKB-EC"/>
</dbReference>
<dbReference type="eggNOG" id="KOG2255">
    <property type="taxonomic scope" value="Eukaryota"/>
</dbReference>
<dbReference type="EC" id="3.1.1.29" evidence="1"/>
<dbReference type="PANTHER" id="PTHR17224:SF1">
    <property type="entry name" value="PEPTIDYL-TRNA HYDROLASE"/>
    <property type="match status" value="1"/>
</dbReference>
<reference evidence="8" key="1">
    <citation type="journal article" date="2014" name="Microb. Cell Fact.">
        <title>Exploiting Issatchenkia orientalis SD108 for succinic acid production.</title>
        <authorList>
            <person name="Xiao H."/>
            <person name="Shao Z."/>
            <person name="Jiang Y."/>
            <person name="Dole S."/>
            <person name="Zhao H."/>
        </authorList>
    </citation>
    <scope>NUCLEOTIDE SEQUENCE [LARGE SCALE GENOMIC DNA]</scope>
    <source>
        <strain evidence="8">SD108</strain>
    </source>
</reference>
<dbReference type="PANTHER" id="PTHR17224">
    <property type="entry name" value="PEPTIDYL-TRNA HYDROLASE"/>
    <property type="match status" value="1"/>
</dbReference>
<comment type="similarity">
    <text evidence="5">Belongs to the PTH family.</text>
</comment>
<name>A0A099NZY1_PICKU</name>
<gene>
    <name evidence="7" type="ORF">CAS74_002681</name>
    <name evidence="6" type="ORF">JL09_g3249</name>
</gene>
<dbReference type="GO" id="GO:0032543">
    <property type="term" value="P:mitochondrial translation"/>
    <property type="evidence" value="ECO:0007669"/>
    <property type="project" value="EnsemblFungi"/>
</dbReference>
<evidence type="ECO:0000256" key="5">
    <source>
        <dbReference type="ARBA" id="ARBA00038063"/>
    </source>
</evidence>
<dbReference type="VEuPathDB" id="FungiDB:C5L36_0E05540"/>
<keyword evidence="4" id="KW-0694">RNA-binding</keyword>
<evidence type="ECO:0000313" key="7">
    <source>
        <dbReference type="EMBL" id="OUT21712.1"/>
    </source>
</evidence>
<dbReference type="Pfam" id="PF01195">
    <property type="entry name" value="Pept_tRNA_hydro"/>
    <property type="match status" value="1"/>
</dbReference>
<evidence type="ECO:0000256" key="4">
    <source>
        <dbReference type="ARBA" id="ARBA00022884"/>
    </source>
</evidence>
<evidence type="ECO:0000313" key="6">
    <source>
        <dbReference type="EMBL" id="KGK37599.1"/>
    </source>
</evidence>
<dbReference type="SUPFAM" id="SSF53178">
    <property type="entry name" value="Peptidyl-tRNA hydrolase-like"/>
    <property type="match status" value="1"/>
</dbReference>
<dbReference type="InterPro" id="IPR036416">
    <property type="entry name" value="Pept_tRNA_hydro_sf"/>
</dbReference>